<dbReference type="Pfam" id="PF00133">
    <property type="entry name" value="tRNA-synt_1"/>
    <property type="match status" value="1"/>
</dbReference>
<evidence type="ECO:0000256" key="7">
    <source>
        <dbReference type="ARBA" id="ARBA00022917"/>
    </source>
</evidence>
<evidence type="ECO:0000256" key="5">
    <source>
        <dbReference type="ARBA" id="ARBA00022833"/>
    </source>
</evidence>
<dbReference type="InterPro" id="IPR013155">
    <property type="entry name" value="M/V/L/I-tRNA-synth_anticd-bd"/>
</dbReference>
<comment type="cofactor">
    <cofactor evidence="11">
        <name>Zn(2+)</name>
        <dbReference type="ChEBI" id="CHEBI:29105"/>
    </cofactor>
    <text evidence="11">Binds 1 zinc ion per subunit.</text>
</comment>
<dbReference type="Gene3D" id="3.90.740.10">
    <property type="entry name" value="Valyl/Leucyl/Isoleucyl-tRNA synthetase, editing domain"/>
    <property type="match status" value="1"/>
</dbReference>
<dbReference type="RefSeq" id="WP_064430028.1">
    <property type="nucleotide sequence ID" value="NZ_AP019774.1"/>
</dbReference>
<dbReference type="GO" id="GO:0004822">
    <property type="term" value="F:isoleucine-tRNA ligase activity"/>
    <property type="evidence" value="ECO:0007669"/>
    <property type="project" value="UniProtKB-UniRule"/>
</dbReference>
<dbReference type="SUPFAM" id="SSF50677">
    <property type="entry name" value="ValRS/IleRS/LeuRS editing domain"/>
    <property type="match status" value="1"/>
</dbReference>
<sequence length="941" mass="107878">MPKDYKDTLILPITSFPMKANLGESAPKIYAKWQEQHIYDAMQKKRAHAQESFILHDGPPYANGHLHIGHALNKILKDVIFKHQYFLGKCANYVPGWDCHGLPIEQQVEKDFKTEQHKLPPEKRRNLNALEFRDRCYKHAQKFIHIQRAEFLELGVVGDYDHPYETYQYAFEASIYEMLCIAAQKGLLKQRFKPVYWSWACQSALAEAEVEYQDKQSDSIFVAFRLEEQAGQFLKEEAHFSTQNIPSHFSVVIWTTTPWTLPANVALALKPKTTYAITSKGYIIALELAQKLLDQGILEGEIIGSFASDLLEHKRAINPLNQRFSLVVLGDHVSLEEGSGAVHTAPGHGEEDYHLGLLYNLEVLVPVDDRGCYNEEILQKKLLPEAFLGKHVLKSQPQILELLGEHLLHHKIITHSYPHCWRTHEPILYRATTQWFILMDTPFLQADGSLKTLREVALEALESVDFYPKQGKNRLKAMIEQRPDWCVSRQRNWGVPMAFFLDKKTQEPLLEEAILKHIKQTFKEQGCNVWWELSIAELLPPEFKHLAPTLEKNTHILDVWFDSGSTFKAVCEERLGVYPSDLVLEGSDQHRGWFQSSLLLSCIKHSKAPFKAVLTHGFTVDAKGHKMSKSKGNVFSLEEVLKTYGSDILRLWVVMNDYQDNLSVSSAFFKQTSESYKKVRNTLRFLLANMEGLQTLTPMQDLGLIDRWILALSSKVFTQVQGHFKNFDFVKGLQKLLSFMANELSGIYLDICKDSLYCAFEKDPKRLAIQTTMLHLAHQLCFTLAPILTYTIEEVFTHASDLFKEVALEGGGVFDLKEPLLFEGDQALKILENFKRPLEVRALFSEALDSLKKEKKIKTSLELELGFKNPKDLKFPYYEEWLMVSAVGSLQTKEPLLEGEGFSLYLASKHKCPRCWQFSSVDQENICPRCTEVLKKSACKV</sequence>
<dbReference type="EMBL" id="AP019774">
    <property type="protein sequence ID" value="BCD69982.1"/>
    <property type="molecule type" value="Genomic_DNA"/>
</dbReference>
<dbReference type="InterPro" id="IPR014729">
    <property type="entry name" value="Rossmann-like_a/b/a_fold"/>
</dbReference>
<dbReference type="GO" id="GO:0008270">
    <property type="term" value="F:zinc ion binding"/>
    <property type="evidence" value="ECO:0007669"/>
    <property type="project" value="UniProtKB-UniRule"/>
</dbReference>
<keyword evidence="6 11" id="KW-0067">ATP-binding</keyword>
<keyword evidence="11" id="KW-0479">Metal-binding</keyword>
<dbReference type="Gene3D" id="1.10.730.20">
    <property type="match status" value="1"/>
</dbReference>
<dbReference type="InterPro" id="IPR009008">
    <property type="entry name" value="Val/Leu/Ile-tRNA-synth_edit"/>
</dbReference>
<feature type="binding site" evidence="11">
    <location>
        <position position="629"/>
    </location>
    <ligand>
        <name>ATP</name>
        <dbReference type="ChEBI" id="CHEBI:30616"/>
    </ligand>
</feature>
<dbReference type="NCBIfam" id="TIGR00392">
    <property type="entry name" value="ileS"/>
    <property type="match status" value="1"/>
</dbReference>
<feature type="binding site" evidence="11">
    <location>
        <position position="912"/>
    </location>
    <ligand>
        <name>Zn(2+)</name>
        <dbReference type="ChEBI" id="CHEBI:29105"/>
    </ligand>
</feature>
<keyword evidence="8 11" id="KW-0030">Aminoacyl-tRNA synthetase</keyword>
<evidence type="ECO:0000256" key="8">
    <source>
        <dbReference type="ARBA" id="ARBA00023146"/>
    </source>
</evidence>
<evidence type="ECO:0000259" key="12">
    <source>
        <dbReference type="Pfam" id="PF00133"/>
    </source>
</evidence>
<dbReference type="AlphaFoldDB" id="A0A6J4CZ21"/>
<dbReference type="HAMAP" id="MF_02002">
    <property type="entry name" value="Ile_tRNA_synth_type1"/>
    <property type="match status" value="1"/>
</dbReference>
<protein>
    <recommendedName>
        <fullName evidence="11">Isoleucine--tRNA ligase</fullName>
        <ecNumber evidence="11">6.1.1.5</ecNumber>
    </recommendedName>
    <alternativeName>
        <fullName evidence="11">Isoleucyl-tRNA synthetase</fullName>
        <shortName evidence="11">IleRS</shortName>
    </alternativeName>
</protein>
<dbReference type="GO" id="GO:0002161">
    <property type="term" value="F:aminoacyl-tRNA deacylase activity"/>
    <property type="evidence" value="ECO:0007669"/>
    <property type="project" value="InterPro"/>
</dbReference>
<keyword evidence="4 11" id="KW-0547">Nucleotide-binding</keyword>
<dbReference type="Gene3D" id="3.40.50.620">
    <property type="entry name" value="HUPs"/>
    <property type="match status" value="2"/>
</dbReference>
<keyword evidence="3 11" id="KW-0436">Ligase</keyword>
<dbReference type="Proteomes" id="UP000317935">
    <property type="component" value="Chromosome"/>
</dbReference>
<evidence type="ECO:0000256" key="2">
    <source>
        <dbReference type="ARBA" id="ARBA00022490"/>
    </source>
</evidence>
<comment type="catalytic activity">
    <reaction evidence="10 11">
        <text>tRNA(Ile) + L-isoleucine + ATP = L-isoleucyl-tRNA(Ile) + AMP + diphosphate</text>
        <dbReference type="Rhea" id="RHEA:11060"/>
        <dbReference type="Rhea" id="RHEA-COMP:9666"/>
        <dbReference type="Rhea" id="RHEA-COMP:9695"/>
        <dbReference type="ChEBI" id="CHEBI:30616"/>
        <dbReference type="ChEBI" id="CHEBI:33019"/>
        <dbReference type="ChEBI" id="CHEBI:58045"/>
        <dbReference type="ChEBI" id="CHEBI:78442"/>
        <dbReference type="ChEBI" id="CHEBI:78528"/>
        <dbReference type="ChEBI" id="CHEBI:456215"/>
        <dbReference type="EC" id="6.1.1.5"/>
    </reaction>
</comment>
<dbReference type="GO" id="GO:0000049">
    <property type="term" value="F:tRNA binding"/>
    <property type="evidence" value="ECO:0007669"/>
    <property type="project" value="InterPro"/>
</dbReference>
<feature type="short sequence motif" description="'HIGH' region" evidence="11">
    <location>
        <begin position="60"/>
        <end position="70"/>
    </location>
</feature>
<dbReference type="GO" id="GO:0006428">
    <property type="term" value="P:isoleucyl-tRNA aminoacylation"/>
    <property type="evidence" value="ECO:0007669"/>
    <property type="project" value="UniProtKB-UniRule"/>
</dbReference>
<dbReference type="PRINTS" id="PR00984">
    <property type="entry name" value="TRNASYNTHILE"/>
</dbReference>
<evidence type="ECO:0000313" key="14">
    <source>
        <dbReference type="EMBL" id="BCD69982.1"/>
    </source>
</evidence>
<evidence type="ECO:0000256" key="9">
    <source>
        <dbReference type="ARBA" id="ARBA00025217"/>
    </source>
</evidence>
<dbReference type="SUPFAM" id="SSF47323">
    <property type="entry name" value="Anticodon-binding domain of a subclass of class I aminoacyl-tRNA synthetases"/>
    <property type="match status" value="1"/>
</dbReference>
<keyword evidence="7 11" id="KW-0648">Protein biosynthesis</keyword>
<dbReference type="InterPro" id="IPR033708">
    <property type="entry name" value="Anticodon_Ile_BEm"/>
</dbReference>
<keyword evidence="5 11" id="KW-0862">Zinc</keyword>
<comment type="subunit">
    <text evidence="11">Monomer.</text>
</comment>
<dbReference type="InterPro" id="IPR023585">
    <property type="entry name" value="Ile-tRNA-ligase_type1"/>
</dbReference>
<feature type="domain" description="Methionyl/Valyl/Leucyl/Isoleucyl-tRNA synthetase anticodon-binding" evidence="13">
    <location>
        <begin position="706"/>
        <end position="864"/>
    </location>
</feature>
<comment type="function">
    <text evidence="9 11">Catalyzes the attachment of isoleucine to tRNA(Ile). As IleRS can inadvertently accommodate and process structurally similar amino acids such as valine, to avoid such errors it has two additional distinct tRNA(Ile)-dependent editing activities. One activity is designated as 'pretransfer' editing and involves the hydrolysis of activated Val-AMP. The other activity is designated 'posttransfer' editing and involves deacylation of mischarged Val-tRNA(Ile).</text>
</comment>
<evidence type="ECO:0000256" key="11">
    <source>
        <dbReference type="HAMAP-Rule" id="MF_02002"/>
    </source>
</evidence>
<dbReference type="PANTHER" id="PTHR42765:SF1">
    <property type="entry name" value="ISOLEUCINE--TRNA LIGASE, MITOCHONDRIAL"/>
    <property type="match status" value="1"/>
</dbReference>
<dbReference type="GO" id="GO:0005524">
    <property type="term" value="F:ATP binding"/>
    <property type="evidence" value="ECO:0007669"/>
    <property type="project" value="UniProtKB-UniRule"/>
</dbReference>
<reference evidence="14 15" key="1">
    <citation type="submission" date="2019-06" db="EMBL/GenBank/DDBJ databases">
        <title>Complete genome sequence of Helicobacter suis SNTW101c.</title>
        <authorList>
            <person name="Rimbara E."/>
            <person name="Suzuki M."/>
            <person name="Matsui H."/>
            <person name="Nakamura M."/>
            <person name="Mori S."/>
            <person name="Shibayama K."/>
        </authorList>
    </citation>
    <scope>NUCLEOTIDE SEQUENCE [LARGE SCALE GENOMIC DNA]</scope>
    <source>
        <strain evidence="14 15">SNTW101c</strain>
    </source>
</reference>
<dbReference type="SUPFAM" id="SSF52374">
    <property type="entry name" value="Nucleotidylyl transferase"/>
    <property type="match status" value="1"/>
</dbReference>
<dbReference type="PANTHER" id="PTHR42765">
    <property type="entry name" value="SOLEUCYL-TRNA SYNTHETASE"/>
    <property type="match status" value="1"/>
</dbReference>
<comment type="subcellular location">
    <subcellularLocation>
        <location evidence="11">Cytoplasm</location>
    </subcellularLocation>
</comment>
<name>A0A6J4CZ21_9HELI</name>
<accession>A0A6J4CZ21</accession>
<dbReference type="InterPro" id="IPR009080">
    <property type="entry name" value="tRNAsynth_Ia_anticodon-bd"/>
</dbReference>
<dbReference type="InterPro" id="IPR002301">
    <property type="entry name" value="Ile-tRNA-ligase"/>
</dbReference>
<feature type="binding site" evidence="11">
    <location>
        <position position="585"/>
    </location>
    <ligand>
        <name>L-isoleucyl-5'-AMP</name>
        <dbReference type="ChEBI" id="CHEBI:178002"/>
    </ligand>
</feature>
<comment type="similarity">
    <text evidence="1 11">Belongs to the class-I aminoacyl-tRNA synthetase family. IleS type 1 subfamily.</text>
</comment>
<evidence type="ECO:0000256" key="3">
    <source>
        <dbReference type="ARBA" id="ARBA00022598"/>
    </source>
</evidence>
<dbReference type="EC" id="6.1.1.5" evidence="11"/>
<dbReference type="PROSITE" id="PS00178">
    <property type="entry name" value="AA_TRNA_LIGASE_I"/>
    <property type="match status" value="1"/>
</dbReference>
<dbReference type="CDD" id="cd07960">
    <property type="entry name" value="Anticodon_Ia_Ile_BEm"/>
    <property type="match status" value="1"/>
</dbReference>
<dbReference type="InterPro" id="IPR001412">
    <property type="entry name" value="aa-tRNA-synth_I_CS"/>
</dbReference>
<organism evidence="14 15">
    <name type="scientific">Helicobacter suis</name>
    <dbReference type="NCBI Taxonomy" id="104628"/>
    <lineage>
        <taxon>Bacteria</taxon>
        <taxon>Pseudomonadati</taxon>
        <taxon>Campylobacterota</taxon>
        <taxon>Epsilonproteobacteria</taxon>
        <taxon>Campylobacterales</taxon>
        <taxon>Helicobacteraceae</taxon>
        <taxon>Helicobacter</taxon>
    </lineage>
</organism>
<proteinExistence type="inferred from homology"/>
<evidence type="ECO:0000256" key="10">
    <source>
        <dbReference type="ARBA" id="ARBA00048359"/>
    </source>
</evidence>
<evidence type="ECO:0000259" key="13">
    <source>
        <dbReference type="Pfam" id="PF08264"/>
    </source>
</evidence>
<dbReference type="OrthoDB" id="9810365at2"/>
<evidence type="ECO:0000256" key="6">
    <source>
        <dbReference type="ARBA" id="ARBA00022840"/>
    </source>
</evidence>
<feature type="domain" description="Aminoacyl-tRNA synthetase class Ia" evidence="12">
    <location>
        <begin position="28"/>
        <end position="664"/>
    </location>
</feature>
<gene>
    <name evidence="11 14" type="primary">ileS</name>
    <name evidence="14" type="ORF">SNTW_06270</name>
</gene>
<feature type="short sequence motif" description="'KMSKS' region" evidence="11">
    <location>
        <begin position="626"/>
        <end position="630"/>
    </location>
</feature>
<evidence type="ECO:0000256" key="1">
    <source>
        <dbReference type="ARBA" id="ARBA00006887"/>
    </source>
</evidence>
<dbReference type="Pfam" id="PF08264">
    <property type="entry name" value="Anticodon_1"/>
    <property type="match status" value="1"/>
</dbReference>
<evidence type="ECO:0000256" key="4">
    <source>
        <dbReference type="ARBA" id="ARBA00022741"/>
    </source>
</evidence>
<feature type="binding site" evidence="11">
    <location>
        <position position="930"/>
    </location>
    <ligand>
        <name>Zn(2+)</name>
        <dbReference type="ChEBI" id="CHEBI:29105"/>
    </ligand>
</feature>
<feature type="binding site" evidence="11">
    <location>
        <position position="927"/>
    </location>
    <ligand>
        <name>Zn(2+)</name>
        <dbReference type="ChEBI" id="CHEBI:29105"/>
    </ligand>
</feature>
<dbReference type="GO" id="GO:0005829">
    <property type="term" value="C:cytosol"/>
    <property type="evidence" value="ECO:0007669"/>
    <property type="project" value="TreeGrafter"/>
</dbReference>
<dbReference type="InterPro" id="IPR002300">
    <property type="entry name" value="aa-tRNA-synth_Ia"/>
</dbReference>
<keyword evidence="2 11" id="KW-0963">Cytoplasm</keyword>
<comment type="domain">
    <text evidence="11">IleRS has two distinct active sites: one for aminoacylation and one for editing. The misactivated valine is translocated from the active site to the editing site, which sterically excludes the correctly activated isoleucine. The single editing site contains two valyl binding pockets, one specific for each substrate (Val-AMP or Val-tRNA(Ile)).</text>
</comment>
<dbReference type="InterPro" id="IPR050081">
    <property type="entry name" value="Ile-tRNA_ligase"/>
</dbReference>
<feature type="binding site" evidence="11">
    <location>
        <position position="915"/>
    </location>
    <ligand>
        <name>Zn(2+)</name>
        <dbReference type="ChEBI" id="CHEBI:29105"/>
    </ligand>
</feature>
<evidence type="ECO:0000313" key="15">
    <source>
        <dbReference type="Proteomes" id="UP000317935"/>
    </source>
</evidence>